<reference evidence="3 4" key="2">
    <citation type="journal article" date="2009" name="PLoS ONE">
        <title>An integrated genetic and cytogenetic map of the cucumber genome.</title>
        <authorList>
            <person name="Ren Y."/>
            <person name="Zhang Z."/>
            <person name="Liu J."/>
            <person name="Staub J.E."/>
            <person name="Han Y."/>
            <person name="Cheng Z."/>
            <person name="Li X."/>
            <person name="Lu J."/>
            <person name="Miao H."/>
            <person name="Kang H."/>
            <person name="Xie B."/>
            <person name="Gu X."/>
            <person name="Wang X."/>
            <person name="Du Y."/>
            <person name="Jin W."/>
            <person name="Huang S."/>
        </authorList>
    </citation>
    <scope>NUCLEOTIDE SEQUENCE [LARGE SCALE GENOMIC DNA]</scope>
    <source>
        <strain evidence="4">cv. 9930</strain>
    </source>
</reference>
<reference evidence="3 4" key="1">
    <citation type="journal article" date="2009" name="Nat. Genet.">
        <title>The genome of the cucumber, Cucumis sativus L.</title>
        <authorList>
            <person name="Huang S."/>
            <person name="Li R."/>
            <person name="Zhang Z."/>
            <person name="Li L."/>
            <person name="Gu X."/>
            <person name="Fan W."/>
            <person name="Lucas W.J."/>
            <person name="Wang X."/>
            <person name="Xie B."/>
            <person name="Ni P."/>
            <person name="Ren Y."/>
            <person name="Zhu H."/>
            <person name="Li J."/>
            <person name="Lin K."/>
            <person name="Jin W."/>
            <person name="Fei Z."/>
            <person name="Li G."/>
            <person name="Staub J."/>
            <person name="Kilian A."/>
            <person name="van der Vossen E.A."/>
            <person name="Wu Y."/>
            <person name="Guo J."/>
            <person name="He J."/>
            <person name="Jia Z."/>
            <person name="Ren Y."/>
            <person name="Tian G."/>
            <person name="Lu Y."/>
            <person name="Ruan J."/>
            <person name="Qian W."/>
            <person name="Wang M."/>
            <person name="Huang Q."/>
            <person name="Li B."/>
            <person name="Xuan Z."/>
            <person name="Cao J."/>
            <person name="Asan"/>
            <person name="Wu Z."/>
            <person name="Zhang J."/>
            <person name="Cai Q."/>
            <person name="Bai Y."/>
            <person name="Zhao B."/>
            <person name="Han Y."/>
            <person name="Li Y."/>
            <person name="Li X."/>
            <person name="Wang S."/>
            <person name="Shi Q."/>
            <person name="Liu S."/>
            <person name="Cho W.K."/>
            <person name="Kim J.Y."/>
            <person name="Xu Y."/>
            <person name="Heller-Uszynska K."/>
            <person name="Miao H."/>
            <person name="Cheng Z."/>
            <person name="Zhang S."/>
            <person name="Wu J."/>
            <person name="Yang Y."/>
            <person name="Kang H."/>
            <person name="Li M."/>
            <person name="Liang H."/>
            <person name="Ren X."/>
            <person name="Shi Z."/>
            <person name="Wen M."/>
            <person name="Jian M."/>
            <person name="Yang H."/>
            <person name="Zhang G."/>
            <person name="Yang Z."/>
            <person name="Chen R."/>
            <person name="Liu S."/>
            <person name="Li J."/>
            <person name="Ma L."/>
            <person name="Liu H."/>
            <person name="Zhou Y."/>
            <person name="Zhao J."/>
            <person name="Fang X."/>
            <person name="Li G."/>
            <person name="Fang L."/>
            <person name="Li Y."/>
            <person name="Liu D."/>
            <person name="Zheng H."/>
            <person name="Zhang Y."/>
            <person name="Qin N."/>
            <person name="Li Z."/>
            <person name="Yang G."/>
            <person name="Yang S."/>
            <person name="Bolund L."/>
            <person name="Kristiansen K."/>
            <person name="Zheng H."/>
            <person name="Li S."/>
            <person name="Zhang X."/>
            <person name="Yang H."/>
            <person name="Wang J."/>
            <person name="Sun R."/>
            <person name="Zhang B."/>
            <person name="Jiang S."/>
            <person name="Wang J."/>
            <person name="Du Y."/>
            <person name="Li S."/>
        </authorList>
    </citation>
    <scope>NUCLEOTIDE SEQUENCE [LARGE SCALE GENOMIC DNA]</scope>
    <source>
        <strain evidence="4">cv. 9930</strain>
    </source>
</reference>
<dbReference type="SUPFAM" id="SSF53756">
    <property type="entry name" value="UDP-Glycosyltransferase/glycogen phosphorylase"/>
    <property type="match status" value="1"/>
</dbReference>
<dbReference type="Gene3D" id="3.40.50.2000">
    <property type="entry name" value="Glycogen Phosphorylase B"/>
    <property type="match status" value="1"/>
</dbReference>
<name>A0A0A0KS67_CUCSA</name>
<reference evidence="3 4" key="3">
    <citation type="journal article" date="2010" name="BMC Genomics">
        <title>Transcriptome sequencing and comparative analysis of cucumber flowers with different sex types.</title>
        <authorList>
            <person name="Guo S."/>
            <person name="Zheng Y."/>
            <person name="Joung J.G."/>
            <person name="Liu S."/>
            <person name="Zhang Z."/>
            <person name="Crasta O.R."/>
            <person name="Sobral B.W."/>
            <person name="Xu Y."/>
            <person name="Huang S."/>
            <person name="Fei Z."/>
        </authorList>
    </citation>
    <scope>NUCLEOTIDE SEQUENCE [LARGE SCALE GENOMIC DNA]</scope>
    <source>
        <strain evidence="4">cv. 9930</strain>
    </source>
</reference>
<keyword evidence="2" id="KW-0328">Glycosyltransferase</keyword>
<evidence type="ECO:0000313" key="4">
    <source>
        <dbReference type="Proteomes" id="UP000029981"/>
    </source>
</evidence>
<dbReference type="OMA" id="CCATELM"/>
<comment type="similarity">
    <text evidence="1">Belongs to the UDP-glycosyltransferase family.</text>
</comment>
<protein>
    <submittedName>
        <fullName evidence="3">Uncharacterized protein</fullName>
    </submittedName>
</protein>
<evidence type="ECO:0000256" key="1">
    <source>
        <dbReference type="ARBA" id="ARBA00009995"/>
    </source>
</evidence>
<dbReference type="PANTHER" id="PTHR48047:SF203">
    <property type="entry name" value="UDP-GLYCOSYLTRANSFERASE 86A2"/>
    <property type="match status" value="1"/>
</dbReference>
<dbReference type="AlphaFoldDB" id="A0A0A0KS67"/>
<dbReference type="GO" id="GO:0035251">
    <property type="term" value="F:UDP-glucosyltransferase activity"/>
    <property type="evidence" value="ECO:0000318"/>
    <property type="project" value="GO_Central"/>
</dbReference>
<dbReference type="Proteomes" id="UP000029981">
    <property type="component" value="Chromosome 5"/>
</dbReference>
<dbReference type="PANTHER" id="PTHR48047">
    <property type="entry name" value="GLYCOSYLTRANSFERASE"/>
    <property type="match status" value="1"/>
</dbReference>
<proteinExistence type="inferred from homology"/>
<dbReference type="eggNOG" id="KOG1192">
    <property type="taxonomic scope" value="Eukaryota"/>
</dbReference>
<keyword evidence="2" id="KW-0808">Transferase</keyword>
<accession>A0A0A0KS67</accession>
<reference evidence="3 4" key="4">
    <citation type="journal article" date="2011" name="BMC Genomics">
        <title>RNA-Seq improves annotation of protein-coding genes in the cucumber genome.</title>
        <authorList>
            <person name="Li Z."/>
            <person name="Zhang Z."/>
            <person name="Yan P."/>
            <person name="Huang S."/>
            <person name="Fei Z."/>
            <person name="Lin K."/>
        </authorList>
    </citation>
    <scope>NUCLEOTIDE SEQUENCE [LARGE SCALE GENOMIC DNA]</scope>
    <source>
        <strain evidence="4">cv. 9930</strain>
    </source>
</reference>
<evidence type="ECO:0000256" key="2">
    <source>
        <dbReference type="ARBA" id="ARBA00022676"/>
    </source>
</evidence>
<dbReference type="EMBL" id="CM002926">
    <property type="protein sequence ID" value="KGN52433.1"/>
    <property type="molecule type" value="Genomic_DNA"/>
</dbReference>
<sequence>MDSDSQSLHPHIVIFPFMAKGHTIPLLHLLRLLRRRFPHLSLTIFTTPANRPFISQFLSDSSISLVDLCFPQNVPGLPTGVESTDTLPSNSLHRLFCCATELMQPEFEERLQSLPVPVTFLISDMFLWWTLESASKFGIPRIIFSGMSNYCSAVFSAVMKNKALARVVCVEEMVTVSDFPWVKICRGDFDRVFWSEAEEKPTSLDVEFLMKSVHASMKSYGSIVNSFYELEPVFSDYVRNRCCQLFPSFSSNNSVDFGFRFIYEKNVFI</sequence>
<keyword evidence="4" id="KW-1185">Reference proteome</keyword>
<gene>
    <name evidence="3" type="ORF">Csa_5G633800</name>
</gene>
<dbReference type="Gramene" id="KGN52433">
    <property type="protein sequence ID" value="KGN52433"/>
    <property type="gene ID" value="Csa_5G633800"/>
</dbReference>
<dbReference type="STRING" id="3659.A0A0A0KS67"/>
<evidence type="ECO:0000313" key="3">
    <source>
        <dbReference type="EMBL" id="KGN52433.1"/>
    </source>
</evidence>
<organism evidence="3 4">
    <name type="scientific">Cucumis sativus</name>
    <name type="common">Cucumber</name>
    <dbReference type="NCBI Taxonomy" id="3659"/>
    <lineage>
        <taxon>Eukaryota</taxon>
        <taxon>Viridiplantae</taxon>
        <taxon>Streptophyta</taxon>
        <taxon>Embryophyta</taxon>
        <taxon>Tracheophyta</taxon>
        <taxon>Spermatophyta</taxon>
        <taxon>Magnoliopsida</taxon>
        <taxon>eudicotyledons</taxon>
        <taxon>Gunneridae</taxon>
        <taxon>Pentapetalae</taxon>
        <taxon>rosids</taxon>
        <taxon>fabids</taxon>
        <taxon>Cucurbitales</taxon>
        <taxon>Cucurbitaceae</taxon>
        <taxon>Benincaseae</taxon>
        <taxon>Cucumis</taxon>
    </lineage>
</organism>